<dbReference type="RefSeq" id="WP_041045775.1">
    <property type="nucleotide sequence ID" value="NZ_JXAK01000004.1"/>
</dbReference>
<evidence type="ECO:0000259" key="8">
    <source>
        <dbReference type="Pfam" id="PF04239"/>
    </source>
</evidence>
<feature type="domain" description="YetF-like N-terminal transmembrane" evidence="9">
    <location>
        <begin position="8"/>
        <end position="71"/>
    </location>
</feature>
<feature type="transmembrane region" description="Helical" evidence="7">
    <location>
        <begin position="30"/>
        <end position="49"/>
    </location>
</feature>
<proteinExistence type="inferred from homology"/>
<keyword evidence="5 7" id="KW-1133">Transmembrane helix</keyword>
<evidence type="ECO:0000313" key="11">
    <source>
        <dbReference type="Proteomes" id="UP000031967"/>
    </source>
</evidence>
<dbReference type="Pfam" id="PF04239">
    <property type="entry name" value="DUF421"/>
    <property type="match status" value="1"/>
</dbReference>
<feature type="transmembrane region" description="Helical" evidence="7">
    <location>
        <begin position="6"/>
        <end position="23"/>
    </location>
</feature>
<sequence length="190" mass="21392">MFTFAYEAVVIIIAGFVLLRIAGKKVISEMTPLEMVTVLSIGTIIGHAVAEDKVWQTIVCIALFIVILLIFQSIALRWSLFERLIIGKPTVVIVDGNIVEENLKKLRMTTEQLELRLRQKGIANISDIRTGTIEVNGRFGYELKPSAQPLTRGEMEQILAMLQFKMPPAGSNPHEVFEHIRQTLRLGQHQ</sequence>
<evidence type="ECO:0000256" key="1">
    <source>
        <dbReference type="ARBA" id="ARBA00004651"/>
    </source>
</evidence>
<feature type="domain" description="YetF C-terminal" evidence="8">
    <location>
        <begin position="77"/>
        <end position="146"/>
    </location>
</feature>
<dbReference type="EMBL" id="JXAK01000004">
    <property type="protein sequence ID" value="KIL41984.1"/>
    <property type="molecule type" value="Genomic_DNA"/>
</dbReference>
<dbReference type="InterPro" id="IPR007353">
    <property type="entry name" value="DUF421"/>
</dbReference>
<protein>
    <recommendedName>
        <fullName evidence="12">DUF421 domain-containing protein</fullName>
    </recommendedName>
</protein>
<comment type="subcellular location">
    <subcellularLocation>
        <location evidence="1">Cell membrane</location>
        <topology evidence="1">Multi-pass membrane protein</topology>
    </subcellularLocation>
</comment>
<comment type="caution">
    <text evidence="10">The sequence shown here is derived from an EMBL/GenBank/DDBJ whole genome shotgun (WGS) entry which is preliminary data.</text>
</comment>
<name>A0ABR5ALS8_9BACL</name>
<dbReference type="InterPro" id="IPR023090">
    <property type="entry name" value="UPF0702_alpha/beta_dom_sf"/>
</dbReference>
<reference evidence="10 11" key="1">
    <citation type="submission" date="2014-12" db="EMBL/GenBank/DDBJ databases">
        <title>Draft genome sequence of Paenibacillus kamchatkensis strain B-2647.</title>
        <authorList>
            <person name="Karlyshev A.V."/>
            <person name="Kudryashova E.B."/>
        </authorList>
    </citation>
    <scope>NUCLEOTIDE SEQUENCE [LARGE SCALE GENOMIC DNA]</scope>
    <source>
        <strain evidence="10 11">VKM B-2647</strain>
    </source>
</reference>
<evidence type="ECO:0000256" key="5">
    <source>
        <dbReference type="ARBA" id="ARBA00022989"/>
    </source>
</evidence>
<dbReference type="Proteomes" id="UP000031967">
    <property type="component" value="Unassembled WGS sequence"/>
</dbReference>
<evidence type="ECO:0000256" key="7">
    <source>
        <dbReference type="SAM" id="Phobius"/>
    </source>
</evidence>
<keyword evidence="4 7" id="KW-0812">Transmembrane</keyword>
<dbReference type="PANTHER" id="PTHR34582">
    <property type="entry name" value="UPF0702 TRANSMEMBRANE PROTEIN YCAP"/>
    <property type="match status" value="1"/>
</dbReference>
<keyword evidence="6 7" id="KW-0472">Membrane</keyword>
<evidence type="ECO:0008006" key="12">
    <source>
        <dbReference type="Google" id="ProtNLM"/>
    </source>
</evidence>
<dbReference type="Gene3D" id="3.30.240.20">
    <property type="entry name" value="bsu07140 like domains"/>
    <property type="match status" value="1"/>
</dbReference>
<evidence type="ECO:0000256" key="2">
    <source>
        <dbReference type="ARBA" id="ARBA00006448"/>
    </source>
</evidence>
<evidence type="ECO:0000256" key="4">
    <source>
        <dbReference type="ARBA" id="ARBA00022692"/>
    </source>
</evidence>
<dbReference type="Pfam" id="PF20730">
    <property type="entry name" value="YetF_N"/>
    <property type="match status" value="1"/>
</dbReference>
<accession>A0ABR5ALS8</accession>
<keyword evidence="3" id="KW-1003">Cell membrane</keyword>
<organism evidence="10 11">
    <name type="scientific">Gordoniibacillus kamchatkensis</name>
    <dbReference type="NCBI Taxonomy" id="1590651"/>
    <lineage>
        <taxon>Bacteria</taxon>
        <taxon>Bacillati</taxon>
        <taxon>Bacillota</taxon>
        <taxon>Bacilli</taxon>
        <taxon>Bacillales</taxon>
        <taxon>Paenibacillaceae</taxon>
        <taxon>Gordoniibacillus</taxon>
    </lineage>
</organism>
<evidence type="ECO:0000256" key="6">
    <source>
        <dbReference type="ARBA" id="ARBA00023136"/>
    </source>
</evidence>
<comment type="similarity">
    <text evidence="2">Belongs to the UPF0702 family.</text>
</comment>
<evidence type="ECO:0000259" key="9">
    <source>
        <dbReference type="Pfam" id="PF20730"/>
    </source>
</evidence>
<keyword evidence="11" id="KW-1185">Reference proteome</keyword>
<feature type="transmembrane region" description="Helical" evidence="7">
    <location>
        <begin position="55"/>
        <end position="76"/>
    </location>
</feature>
<evidence type="ECO:0000313" key="10">
    <source>
        <dbReference type="EMBL" id="KIL41984.1"/>
    </source>
</evidence>
<evidence type="ECO:0000256" key="3">
    <source>
        <dbReference type="ARBA" id="ARBA00022475"/>
    </source>
</evidence>
<dbReference type="InterPro" id="IPR048454">
    <property type="entry name" value="YetF_N"/>
</dbReference>
<dbReference type="PANTHER" id="PTHR34582:SF2">
    <property type="entry name" value="UPF0702 TRANSMEMBRANE PROTEIN YDFR"/>
    <property type="match status" value="1"/>
</dbReference>
<gene>
    <name evidence="10" type="ORF">SD70_03745</name>
</gene>